<reference evidence="3 4" key="1">
    <citation type="submission" date="2020-08" db="EMBL/GenBank/DDBJ databases">
        <title>Acidobacteriota in marine sediments use diverse sulfur dissimilation pathways.</title>
        <authorList>
            <person name="Wasmund K."/>
        </authorList>
    </citation>
    <scope>NUCLEOTIDE SEQUENCE [LARGE SCALE GENOMIC DNA]</scope>
    <source>
        <strain evidence="3">MAG AM4</strain>
    </source>
</reference>
<evidence type="ECO:0000256" key="1">
    <source>
        <dbReference type="ARBA" id="ARBA00023267"/>
    </source>
</evidence>
<proteinExistence type="predicted"/>
<dbReference type="PROSITE" id="PS50968">
    <property type="entry name" value="BIOTINYL_LIPOYL"/>
    <property type="match status" value="1"/>
</dbReference>
<evidence type="ECO:0000313" key="3">
    <source>
        <dbReference type="EMBL" id="MBD3868363.1"/>
    </source>
</evidence>
<comment type="caution">
    <text evidence="3">The sequence shown here is derived from an EMBL/GenBank/DDBJ whole genome shotgun (WGS) entry which is preliminary data.</text>
</comment>
<dbReference type="InterPro" id="IPR001882">
    <property type="entry name" value="Biotin_BS"/>
</dbReference>
<dbReference type="Proteomes" id="UP000648239">
    <property type="component" value="Unassembled WGS sequence"/>
</dbReference>
<protein>
    <submittedName>
        <fullName evidence="3">Biotin/lipoyl-binding protein</fullName>
    </submittedName>
</protein>
<dbReference type="Pfam" id="PF00364">
    <property type="entry name" value="Biotin_lipoyl"/>
    <property type="match status" value="1"/>
</dbReference>
<accession>A0A8J6Y104</accession>
<organism evidence="3 4">
    <name type="scientific">Candidatus Polarisedimenticola svalbardensis</name>
    <dbReference type="NCBI Taxonomy" id="2886004"/>
    <lineage>
        <taxon>Bacteria</taxon>
        <taxon>Pseudomonadati</taxon>
        <taxon>Acidobacteriota</taxon>
        <taxon>Candidatus Polarisedimenticolia</taxon>
        <taxon>Candidatus Polarisedimenticolales</taxon>
        <taxon>Candidatus Polarisedimenticolaceae</taxon>
        <taxon>Candidatus Polarisedimenticola</taxon>
    </lineage>
</organism>
<dbReference type="InterPro" id="IPR050709">
    <property type="entry name" value="Biotin_Carboxyl_Carrier/Decarb"/>
</dbReference>
<dbReference type="EMBL" id="JACXWD010000029">
    <property type="protein sequence ID" value="MBD3868363.1"/>
    <property type="molecule type" value="Genomic_DNA"/>
</dbReference>
<dbReference type="CDD" id="cd06850">
    <property type="entry name" value="biotinyl_domain"/>
    <property type="match status" value="1"/>
</dbReference>
<dbReference type="FunFam" id="2.40.50.100:FF:000003">
    <property type="entry name" value="Acetyl-CoA carboxylase biotin carboxyl carrier protein"/>
    <property type="match status" value="1"/>
</dbReference>
<dbReference type="PANTHER" id="PTHR45266">
    <property type="entry name" value="OXALOACETATE DECARBOXYLASE ALPHA CHAIN"/>
    <property type="match status" value="1"/>
</dbReference>
<evidence type="ECO:0000259" key="2">
    <source>
        <dbReference type="PROSITE" id="PS50968"/>
    </source>
</evidence>
<dbReference type="InterPro" id="IPR011053">
    <property type="entry name" value="Single_hybrid_motif"/>
</dbReference>
<feature type="domain" description="Lipoyl-binding" evidence="2">
    <location>
        <begin position="88"/>
        <end position="163"/>
    </location>
</feature>
<dbReference type="InterPro" id="IPR000089">
    <property type="entry name" value="Biotin_lipoyl"/>
</dbReference>
<sequence>MKITARVGDAVQEVNIERRDKDFLVEIDGESRLVNADKLEGDFYSILSGGKSYEVSVEVAGDGYIIRHGASEQQVRFTDASRQAREMSGAKEGPQTVESMMPGKVVRVLVKAGDRVTEGQGLVVVEAMKMENEIESPKDGKVTEVKVEPGQAVESGGALVVVE</sequence>
<evidence type="ECO:0000313" key="4">
    <source>
        <dbReference type="Proteomes" id="UP000648239"/>
    </source>
</evidence>
<dbReference type="PANTHER" id="PTHR45266:SF3">
    <property type="entry name" value="OXALOACETATE DECARBOXYLASE ALPHA CHAIN"/>
    <property type="match status" value="1"/>
</dbReference>
<dbReference type="PROSITE" id="PS00188">
    <property type="entry name" value="BIOTIN"/>
    <property type="match status" value="1"/>
</dbReference>
<dbReference type="AlphaFoldDB" id="A0A8J6Y104"/>
<name>A0A8J6Y104_9BACT</name>
<keyword evidence="1" id="KW-0092">Biotin</keyword>
<dbReference type="SUPFAM" id="SSF51230">
    <property type="entry name" value="Single hybrid motif"/>
    <property type="match status" value="1"/>
</dbReference>
<dbReference type="Gene3D" id="2.40.50.100">
    <property type="match status" value="1"/>
</dbReference>
<gene>
    <name evidence="3" type="ORF">IFK94_09585</name>
</gene>